<organism evidence="1 2">
    <name type="scientific">Photorhabdus temperata subsp. temperata Meg1</name>
    <dbReference type="NCBI Taxonomy" id="1393735"/>
    <lineage>
        <taxon>Bacteria</taxon>
        <taxon>Pseudomonadati</taxon>
        <taxon>Pseudomonadota</taxon>
        <taxon>Gammaproteobacteria</taxon>
        <taxon>Enterobacterales</taxon>
        <taxon>Morganellaceae</taxon>
        <taxon>Photorhabdus</taxon>
    </lineage>
</organism>
<dbReference type="PATRIC" id="fig|1393735.3.peg.1205"/>
<dbReference type="EMBL" id="JGVH01000016">
    <property type="protein sequence ID" value="KER04132.1"/>
    <property type="molecule type" value="Genomic_DNA"/>
</dbReference>
<dbReference type="AlphaFoldDB" id="A0A081RZM9"/>
<reference evidence="1 2" key="1">
    <citation type="submission" date="2014-03" db="EMBL/GenBank/DDBJ databases">
        <title>Draft Genome of Photorhabdus temperata Meg1.</title>
        <authorList>
            <person name="Hurst S.G.IV."/>
            <person name="Morris K."/>
            <person name="Thomas K."/>
            <person name="Tisa L.S."/>
        </authorList>
    </citation>
    <scope>NUCLEOTIDE SEQUENCE [LARGE SCALE GENOMIC DNA]</scope>
    <source>
        <strain evidence="1 2">Meg1</strain>
    </source>
</reference>
<sequence length="199" mass="23101">MPNIRYPWEFHPQLSEERLSIIAKELLNVLDHTYEQLSTPLDDNYTRGTCTFGRQRQCLIQLCMKGTYHWLKLTNPGMDTTIEIEAIPLRFFSDDPENPKKSGFFRRNSVDQLWAPEITIPTIWRFIVEKPSFESEGAQVHFAGYNEHEEMLSQWTYDNSKISVLHSTDNTPPSAVTIELDPISAAVPDKSRENKRNNK</sequence>
<evidence type="ECO:0000313" key="1">
    <source>
        <dbReference type="EMBL" id="KER04132.1"/>
    </source>
</evidence>
<dbReference type="RefSeq" id="WP_036837803.1">
    <property type="nucleotide sequence ID" value="NZ_CAWLUD010000016.1"/>
</dbReference>
<name>A0A081RZM9_PHOTE</name>
<dbReference type="Proteomes" id="UP000028002">
    <property type="component" value="Unassembled WGS sequence"/>
</dbReference>
<proteinExistence type="predicted"/>
<gene>
    <name evidence="1" type="ORF">MEG1DRAFT_01167</name>
</gene>
<evidence type="ECO:0000313" key="2">
    <source>
        <dbReference type="Proteomes" id="UP000028002"/>
    </source>
</evidence>
<comment type="caution">
    <text evidence="1">The sequence shown here is derived from an EMBL/GenBank/DDBJ whole genome shotgun (WGS) entry which is preliminary data.</text>
</comment>
<protein>
    <submittedName>
        <fullName evidence="1">Uncharacterized protein</fullName>
    </submittedName>
</protein>
<accession>A0A081RZM9</accession>